<dbReference type="Proteomes" id="UP000886520">
    <property type="component" value="Chromosome 24"/>
</dbReference>
<protein>
    <submittedName>
        <fullName evidence="2">Uncharacterized protein</fullName>
    </submittedName>
</protein>
<accession>A0A9D4Z2R0</accession>
<evidence type="ECO:0000313" key="2">
    <source>
        <dbReference type="EMBL" id="KAI5059978.1"/>
    </source>
</evidence>
<keyword evidence="1" id="KW-0472">Membrane</keyword>
<comment type="caution">
    <text evidence="2">The sequence shown here is derived from an EMBL/GenBank/DDBJ whole genome shotgun (WGS) entry which is preliminary data.</text>
</comment>
<sequence length="171" mass="18266">MYFKGNDLKWSTCGEVSKLHARTTHPAFCCSAIKDSTDAAGMTVSALLYRYNCGQEGCLLKSTATTSAIRLLTNGTHKNPVRTFSNNPIRTVSFILGNLCSCSSCLCVATLLFFNKAAHNPAAQTRGSFLGAGPESTTQPLIVSTSVLPSLLCKSLSRSAPYVIQPVLLKV</sequence>
<keyword evidence="1" id="KW-0812">Transmembrane</keyword>
<reference evidence="2" key="1">
    <citation type="submission" date="2021-01" db="EMBL/GenBank/DDBJ databases">
        <title>Adiantum capillus-veneris genome.</title>
        <authorList>
            <person name="Fang Y."/>
            <person name="Liao Q."/>
        </authorList>
    </citation>
    <scope>NUCLEOTIDE SEQUENCE</scope>
    <source>
        <strain evidence="2">H3</strain>
        <tissue evidence="2">Leaf</tissue>
    </source>
</reference>
<feature type="transmembrane region" description="Helical" evidence="1">
    <location>
        <begin position="92"/>
        <end position="114"/>
    </location>
</feature>
<proteinExistence type="predicted"/>
<organism evidence="2 3">
    <name type="scientific">Adiantum capillus-veneris</name>
    <name type="common">Maidenhair fern</name>
    <dbReference type="NCBI Taxonomy" id="13818"/>
    <lineage>
        <taxon>Eukaryota</taxon>
        <taxon>Viridiplantae</taxon>
        <taxon>Streptophyta</taxon>
        <taxon>Embryophyta</taxon>
        <taxon>Tracheophyta</taxon>
        <taxon>Polypodiopsida</taxon>
        <taxon>Polypodiidae</taxon>
        <taxon>Polypodiales</taxon>
        <taxon>Pteridineae</taxon>
        <taxon>Pteridaceae</taxon>
        <taxon>Vittarioideae</taxon>
        <taxon>Adiantum</taxon>
    </lineage>
</organism>
<keyword evidence="1" id="KW-1133">Transmembrane helix</keyword>
<gene>
    <name evidence="2" type="ORF">GOP47_0024398</name>
</gene>
<keyword evidence="3" id="KW-1185">Reference proteome</keyword>
<dbReference type="EMBL" id="JABFUD020000024">
    <property type="protein sequence ID" value="KAI5059978.1"/>
    <property type="molecule type" value="Genomic_DNA"/>
</dbReference>
<name>A0A9D4Z2R0_ADICA</name>
<dbReference type="AlphaFoldDB" id="A0A9D4Z2R0"/>
<evidence type="ECO:0000313" key="3">
    <source>
        <dbReference type="Proteomes" id="UP000886520"/>
    </source>
</evidence>
<evidence type="ECO:0000256" key="1">
    <source>
        <dbReference type="SAM" id="Phobius"/>
    </source>
</evidence>